<feature type="transmembrane region" description="Helical" evidence="7">
    <location>
        <begin position="179"/>
        <end position="200"/>
    </location>
</feature>
<proteinExistence type="predicted"/>
<keyword evidence="2" id="KW-1003">Cell membrane</keyword>
<reference evidence="9 10" key="1">
    <citation type="submission" date="2023-08" db="EMBL/GenBank/DDBJ databases">
        <title>Black Yeasts Isolated from many extreme environments.</title>
        <authorList>
            <person name="Coleine C."/>
            <person name="Stajich J.E."/>
            <person name="Selbmann L."/>
        </authorList>
    </citation>
    <scope>NUCLEOTIDE SEQUENCE [LARGE SCALE GENOMIC DNA]</scope>
    <source>
        <strain evidence="9 10">CCFEE 5885</strain>
    </source>
</reference>
<feature type="compositionally biased region" description="Pro residues" evidence="6">
    <location>
        <begin position="32"/>
        <end position="41"/>
    </location>
</feature>
<evidence type="ECO:0000256" key="1">
    <source>
        <dbReference type="ARBA" id="ARBA00004651"/>
    </source>
</evidence>
<feature type="domain" description="DUF202" evidence="8">
    <location>
        <begin position="140"/>
        <end position="208"/>
    </location>
</feature>
<feature type="compositionally biased region" description="Polar residues" evidence="6">
    <location>
        <begin position="15"/>
        <end position="30"/>
    </location>
</feature>
<evidence type="ECO:0000256" key="2">
    <source>
        <dbReference type="ARBA" id="ARBA00022475"/>
    </source>
</evidence>
<evidence type="ECO:0000256" key="7">
    <source>
        <dbReference type="SAM" id="Phobius"/>
    </source>
</evidence>
<dbReference type="InterPro" id="IPR003807">
    <property type="entry name" value="DUF202"/>
</dbReference>
<dbReference type="PANTHER" id="PTHR34187">
    <property type="entry name" value="FGR18P"/>
    <property type="match status" value="1"/>
</dbReference>
<evidence type="ECO:0000256" key="3">
    <source>
        <dbReference type="ARBA" id="ARBA00022692"/>
    </source>
</evidence>
<dbReference type="PANTHER" id="PTHR34187:SF2">
    <property type="entry name" value="DUF202 DOMAIN-CONTAINING PROTEIN"/>
    <property type="match status" value="1"/>
</dbReference>
<evidence type="ECO:0000259" key="8">
    <source>
        <dbReference type="Pfam" id="PF02656"/>
    </source>
</evidence>
<feature type="compositionally biased region" description="Basic and acidic residues" evidence="6">
    <location>
        <begin position="62"/>
        <end position="77"/>
    </location>
</feature>
<dbReference type="Proteomes" id="UP001345013">
    <property type="component" value="Unassembled WGS sequence"/>
</dbReference>
<evidence type="ECO:0000313" key="10">
    <source>
        <dbReference type="Proteomes" id="UP001345013"/>
    </source>
</evidence>
<dbReference type="EMBL" id="JAVRRG010000437">
    <property type="protein sequence ID" value="KAK5069971.1"/>
    <property type="molecule type" value="Genomic_DNA"/>
</dbReference>
<keyword evidence="10" id="KW-1185">Reference proteome</keyword>
<keyword evidence="5 7" id="KW-0472">Membrane</keyword>
<sequence length="264" mass="29283">MPLPKLGIEGEHQSLQEQISRNSHIETSNVRPPIPDPPSTKPPHEGVEADTNNGIVPTTAAEEDKTRHRGGRKETTQKLRSMPRNVKAPAPPSSIQMNNLISNPSTQEATRRKLSRGFFSSFWKSWQKSQAFELTSANVRDLYALERTYLAYNRSANHLASHGVIVAQLLILKDEHRHLGLVCGHFMIGVGILVSLFGCWRYVSQSRALQPEAMRAADRRDEPTATASVARRGKARPAWLAIVVSTGACMIIYVGLFVVVLVVF</sequence>
<evidence type="ECO:0000256" key="5">
    <source>
        <dbReference type="ARBA" id="ARBA00023136"/>
    </source>
</evidence>
<accession>A0ABR0JTW5</accession>
<keyword evidence="3 7" id="KW-0812">Transmembrane</keyword>
<protein>
    <recommendedName>
        <fullName evidence="8">DUF202 domain-containing protein</fullName>
    </recommendedName>
</protein>
<feature type="compositionally biased region" description="Polar residues" evidence="6">
    <location>
        <begin position="93"/>
        <end position="106"/>
    </location>
</feature>
<dbReference type="Pfam" id="PF02656">
    <property type="entry name" value="DUF202"/>
    <property type="match status" value="1"/>
</dbReference>
<comment type="subcellular location">
    <subcellularLocation>
        <location evidence="1">Cell membrane</location>
        <topology evidence="1">Multi-pass membrane protein</topology>
    </subcellularLocation>
</comment>
<name>A0ABR0JTW5_9EURO</name>
<feature type="transmembrane region" description="Helical" evidence="7">
    <location>
        <begin position="238"/>
        <end position="263"/>
    </location>
</feature>
<keyword evidence="4 7" id="KW-1133">Transmembrane helix</keyword>
<evidence type="ECO:0000256" key="6">
    <source>
        <dbReference type="SAM" id="MobiDB-lite"/>
    </source>
</evidence>
<organism evidence="9 10">
    <name type="scientific">Lithohypha guttulata</name>
    <dbReference type="NCBI Taxonomy" id="1690604"/>
    <lineage>
        <taxon>Eukaryota</taxon>
        <taxon>Fungi</taxon>
        <taxon>Dikarya</taxon>
        <taxon>Ascomycota</taxon>
        <taxon>Pezizomycotina</taxon>
        <taxon>Eurotiomycetes</taxon>
        <taxon>Chaetothyriomycetidae</taxon>
        <taxon>Chaetothyriales</taxon>
        <taxon>Trichomeriaceae</taxon>
        <taxon>Lithohypha</taxon>
    </lineage>
</organism>
<feature type="region of interest" description="Disordered" evidence="6">
    <location>
        <begin position="1"/>
        <end position="106"/>
    </location>
</feature>
<evidence type="ECO:0000313" key="9">
    <source>
        <dbReference type="EMBL" id="KAK5069971.1"/>
    </source>
</evidence>
<comment type="caution">
    <text evidence="9">The sequence shown here is derived from an EMBL/GenBank/DDBJ whole genome shotgun (WGS) entry which is preliminary data.</text>
</comment>
<dbReference type="InterPro" id="IPR052053">
    <property type="entry name" value="IM_YidH-like"/>
</dbReference>
<gene>
    <name evidence="9" type="ORF">LTR24_010690</name>
</gene>
<evidence type="ECO:0000256" key="4">
    <source>
        <dbReference type="ARBA" id="ARBA00022989"/>
    </source>
</evidence>